<evidence type="ECO:0000313" key="6">
    <source>
        <dbReference type="EMBL" id="QGW27599.1"/>
    </source>
</evidence>
<dbReference type="InterPro" id="IPR000595">
    <property type="entry name" value="cNMP-bd_dom"/>
</dbReference>
<name>A0A6I6GRA1_9BACT</name>
<dbReference type="InterPro" id="IPR018490">
    <property type="entry name" value="cNMP-bd_dom_sf"/>
</dbReference>
<dbReference type="EMBL" id="CP046566">
    <property type="protein sequence ID" value="QGW27599.1"/>
    <property type="molecule type" value="Genomic_DNA"/>
</dbReference>
<keyword evidence="1" id="KW-0805">Transcription regulation</keyword>
<dbReference type="SUPFAM" id="SSF46785">
    <property type="entry name" value="Winged helix' DNA-binding domain"/>
    <property type="match status" value="1"/>
</dbReference>
<evidence type="ECO:0000313" key="7">
    <source>
        <dbReference type="Proteomes" id="UP000426027"/>
    </source>
</evidence>
<organism evidence="6 7">
    <name type="scientific">Phnomibacter ginsenosidimutans</name>
    <dbReference type="NCBI Taxonomy" id="2676868"/>
    <lineage>
        <taxon>Bacteria</taxon>
        <taxon>Pseudomonadati</taxon>
        <taxon>Bacteroidota</taxon>
        <taxon>Chitinophagia</taxon>
        <taxon>Chitinophagales</taxon>
        <taxon>Chitinophagaceae</taxon>
        <taxon>Phnomibacter</taxon>
    </lineage>
</organism>
<dbReference type="InterPro" id="IPR036390">
    <property type="entry name" value="WH_DNA-bd_sf"/>
</dbReference>
<dbReference type="Pfam" id="PF13545">
    <property type="entry name" value="HTH_Crp_2"/>
    <property type="match status" value="1"/>
</dbReference>
<evidence type="ECO:0000259" key="5">
    <source>
        <dbReference type="PROSITE" id="PS51063"/>
    </source>
</evidence>
<dbReference type="InterPro" id="IPR014710">
    <property type="entry name" value="RmlC-like_jellyroll"/>
</dbReference>
<dbReference type="AlphaFoldDB" id="A0A6I6GRA1"/>
<dbReference type="GO" id="GO:0005829">
    <property type="term" value="C:cytosol"/>
    <property type="evidence" value="ECO:0007669"/>
    <property type="project" value="TreeGrafter"/>
</dbReference>
<dbReference type="KEGG" id="fls:GLV81_05370"/>
<dbReference type="InterPro" id="IPR050397">
    <property type="entry name" value="Env_Response_Regulators"/>
</dbReference>
<dbReference type="PANTHER" id="PTHR24567">
    <property type="entry name" value="CRP FAMILY TRANSCRIPTIONAL REGULATORY PROTEIN"/>
    <property type="match status" value="1"/>
</dbReference>
<protein>
    <submittedName>
        <fullName evidence="6">Cyclic nucleotide-binding domain-containing protein</fullName>
    </submittedName>
</protein>
<reference evidence="6 7" key="1">
    <citation type="submission" date="2019-11" db="EMBL/GenBank/DDBJ databases">
        <authorList>
            <person name="Im W.T."/>
        </authorList>
    </citation>
    <scope>NUCLEOTIDE SEQUENCE [LARGE SCALE GENOMIC DNA]</scope>
    <source>
        <strain evidence="6 7">SB-02</strain>
    </source>
</reference>
<dbReference type="PROSITE" id="PS50042">
    <property type="entry name" value="CNMP_BINDING_3"/>
    <property type="match status" value="1"/>
</dbReference>
<dbReference type="PROSITE" id="PS51063">
    <property type="entry name" value="HTH_CRP_2"/>
    <property type="match status" value="1"/>
</dbReference>
<dbReference type="SMART" id="SM00100">
    <property type="entry name" value="cNMP"/>
    <property type="match status" value="1"/>
</dbReference>
<dbReference type="Gene3D" id="1.10.10.10">
    <property type="entry name" value="Winged helix-like DNA-binding domain superfamily/Winged helix DNA-binding domain"/>
    <property type="match status" value="1"/>
</dbReference>
<dbReference type="GO" id="GO:0003700">
    <property type="term" value="F:DNA-binding transcription factor activity"/>
    <property type="evidence" value="ECO:0007669"/>
    <property type="project" value="TreeGrafter"/>
</dbReference>
<dbReference type="PRINTS" id="PR00034">
    <property type="entry name" value="HTHCRP"/>
</dbReference>
<dbReference type="Proteomes" id="UP000426027">
    <property type="component" value="Chromosome"/>
</dbReference>
<feature type="domain" description="Cyclic nucleotide-binding" evidence="4">
    <location>
        <begin position="19"/>
        <end position="122"/>
    </location>
</feature>
<dbReference type="PANTHER" id="PTHR24567:SF74">
    <property type="entry name" value="HTH-TYPE TRANSCRIPTIONAL REGULATOR ARCR"/>
    <property type="match status" value="1"/>
</dbReference>
<dbReference type="InterPro" id="IPR012318">
    <property type="entry name" value="HTH_CRP"/>
</dbReference>
<proteinExistence type="predicted"/>
<dbReference type="SMART" id="SM00419">
    <property type="entry name" value="HTH_CRP"/>
    <property type="match status" value="1"/>
</dbReference>
<keyword evidence="2" id="KW-0238">DNA-binding</keyword>
<dbReference type="Gene3D" id="2.60.120.10">
    <property type="entry name" value="Jelly Rolls"/>
    <property type="match status" value="1"/>
</dbReference>
<accession>A0A6I6GRA1</accession>
<keyword evidence="7" id="KW-1185">Reference proteome</keyword>
<dbReference type="GO" id="GO:0003677">
    <property type="term" value="F:DNA binding"/>
    <property type="evidence" value="ECO:0007669"/>
    <property type="project" value="UniProtKB-KW"/>
</dbReference>
<dbReference type="CDD" id="cd00038">
    <property type="entry name" value="CAP_ED"/>
    <property type="match status" value="1"/>
</dbReference>
<dbReference type="CDD" id="cd00092">
    <property type="entry name" value="HTH_CRP"/>
    <property type="match status" value="1"/>
</dbReference>
<dbReference type="RefSeq" id="WP_157477513.1">
    <property type="nucleotide sequence ID" value="NZ_CP046566.1"/>
</dbReference>
<gene>
    <name evidence="6" type="ORF">GLV81_05370</name>
</gene>
<evidence type="ECO:0000256" key="2">
    <source>
        <dbReference type="ARBA" id="ARBA00023125"/>
    </source>
</evidence>
<evidence type="ECO:0000256" key="3">
    <source>
        <dbReference type="ARBA" id="ARBA00023163"/>
    </source>
</evidence>
<feature type="domain" description="HTH crp-type" evidence="5">
    <location>
        <begin position="153"/>
        <end position="225"/>
    </location>
</feature>
<dbReference type="InterPro" id="IPR036388">
    <property type="entry name" value="WH-like_DNA-bd_sf"/>
</dbReference>
<dbReference type="SUPFAM" id="SSF51206">
    <property type="entry name" value="cAMP-binding domain-like"/>
    <property type="match status" value="1"/>
</dbReference>
<dbReference type="Pfam" id="PF00027">
    <property type="entry name" value="cNMP_binding"/>
    <property type="match status" value="1"/>
</dbReference>
<evidence type="ECO:0000259" key="4">
    <source>
        <dbReference type="PROSITE" id="PS50042"/>
    </source>
</evidence>
<sequence length="235" mass="26580">MKTFEHVDCSRCEKRTSSIFCNTHGENLDDISDSKTCSVYKKGQVIFHEGGHPFGVYCVNKGKIKLSIIGDEGKEQIVRLARDGDVLGYRSMLVNERYNATATVLEDSQVCFIPREIFMKTLRSDSSLSFEMMKLLSNQLREAEVKLTHLAQKPVRERLAETLLFLKETYGFEPDSTQIAVQLTREEIANLVGTATETAIRLLSELNKENVIELSGKKISIKDVRELSRIANLND</sequence>
<evidence type="ECO:0000256" key="1">
    <source>
        <dbReference type="ARBA" id="ARBA00023015"/>
    </source>
</evidence>
<keyword evidence="3" id="KW-0804">Transcription</keyword>